<dbReference type="Proteomes" id="UP000761534">
    <property type="component" value="Unassembled WGS sequence"/>
</dbReference>
<dbReference type="EMBL" id="SWFS01000122">
    <property type="protein sequence ID" value="KAA8916129.1"/>
    <property type="molecule type" value="Genomic_DNA"/>
</dbReference>
<dbReference type="OrthoDB" id="5592879at2759"/>
<feature type="compositionally biased region" description="Low complexity" evidence="2">
    <location>
        <begin position="357"/>
        <end position="385"/>
    </location>
</feature>
<reference evidence="4" key="1">
    <citation type="journal article" date="2019" name="G3 (Bethesda)">
        <title>Genome Assemblies of Two Rare Opportunistic Yeast Pathogens: Diutina rugosa (syn. Candida rugosa) and Trichomonascus ciferrii (syn. Candida ciferrii).</title>
        <authorList>
            <person name="Mixao V."/>
            <person name="Saus E."/>
            <person name="Hansen A.P."/>
            <person name="Lass-Florl C."/>
            <person name="Gabaldon T."/>
        </authorList>
    </citation>
    <scope>NUCLEOTIDE SEQUENCE</scope>
    <source>
        <strain evidence="4">CBS 4856</strain>
    </source>
</reference>
<dbReference type="GO" id="GO:0000776">
    <property type="term" value="C:kinetochore"/>
    <property type="evidence" value="ECO:0007669"/>
    <property type="project" value="TreeGrafter"/>
</dbReference>
<dbReference type="GO" id="GO:0007094">
    <property type="term" value="P:mitotic spindle assembly checkpoint signaling"/>
    <property type="evidence" value="ECO:0007669"/>
    <property type="project" value="TreeGrafter"/>
</dbReference>
<dbReference type="InterPro" id="IPR013253">
    <property type="entry name" value="Spc7_domain"/>
</dbReference>
<protein>
    <recommendedName>
        <fullName evidence="3">Spc7 kinetochore protein domain-containing protein</fullName>
    </recommendedName>
</protein>
<dbReference type="PANTHER" id="PTHR28260:SF1">
    <property type="entry name" value="SPINDLE POLE BODY COMPONENT SPC105"/>
    <property type="match status" value="1"/>
</dbReference>
<feature type="compositionally biased region" description="Polar residues" evidence="2">
    <location>
        <begin position="421"/>
        <end position="449"/>
    </location>
</feature>
<feature type="region of interest" description="Disordered" evidence="2">
    <location>
        <begin position="184"/>
        <end position="221"/>
    </location>
</feature>
<comment type="caution">
    <text evidence="4">The sequence shown here is derived from an EMBL/GenBank/DDBJ whole genome shotgun (WGS) entry which is preliminary data.</text>
</comment>
<dbReference type="VEuPathDB" id="FungiDB:TRICI_001713"/>
<feature type="coiled-coil region" evidence="1">
    <location>
        <begin position="666"/>
        <end position="781"/>
    </location>
</feature>
<dbReference type="InterPro" id="IPR033338">
    <property type="entry name" value="Spc105/Spc7"/>
</dbReference>
<accession>A0A642V8V0</accession>
<feature type="compositionally biased region" description="Acidic residues" evidence="2">
    <location>
        <begin position="108"/>
        <end position="119"/>
    </location>
</feature>
<feature type="compositionally biased region" description="Basic residues" evidence="2">
    <location>
        <begin position="347"/>
        <end position="356"/>
    </location>
</feature>
<feature type="compositionally biased region" description="Polar residues" evidence="2">
    <location>
        <begin position="490"/>
        <end position="511"/>
    </location>
</feature>
<sequence>MPKKALFADAGEVKPPSPIRNFPSLPSASFQEPREEESLTDSNQSMDMEIDSDEIVQPGQNQEKQQREEMLISFDSPAKNVPKLYPDISDNGEARRLSFPSIFKSQPEVEDQAEEDDQTMEFTEIPKQQVQGDAEEDEQTMEFTHVPGNNRQEDEEQTMDFTQVQQNGPVMADDDEQTMEMTRPIGGLSNQFEEEEDEGEEQTMDFTRPYGGNSWQNEDQEEQTMEMTRAIGSIQQQQSMEEQDEDEQTMEMTQAIGRINRNNETMDEDDGEQTMEFTRPLSAKAHEGGDDEDEQTMELTKPLQAHTNADDEGEQTMEFTKPLPAKFAQEQLEESSNESLIPQPKTPPKKSPRKSKSPASAKGVSGKKSPVKTATTSTVATPPSKNARKRSSSPRKPTPSPSKKPRLSLPEEPPAAATPIKQVTPSAAATAPGSQRTPSQVLKDQIQSLTPRRSSARRTPSKSASAKRPSIALPFETEKVSYTPLRSVKKPSNSVHVQSSSLDVVGNSSPTPYKKKDLSTTLPPIQEPEYQNVSLQDFLNMISIDFMDDFLTSTRGHSSFGVTYEPSEEPTFTDYVVSAQKLPLLELYDFSSREMKNNVKDAKELFSQLEAETLEENPLLFREYIEASADTKQVMSSQFKLIKSFARQQAKSVWYDWRTQLTNGVHEAFKKNLKSLQDDQKMLEAKRPAVERSYNDISSKYMEMRNKLERMRKRAAELANCDRDELLAAQELLSARKRDLASAQKSLEEQTNQVRDYRELVETQLQEKRRLQDSIQAAEKVRQANKRIEMQDIANLRDKFMTIQKCMDFNQCTLYGTLLEGIVLETLRVRIDLKTNEITTEPISQPTDEALCLSFLNKQISSHDDKSKPLIDRLSDIRKLWHQASKMNDEINLYRLQHIISFSEEILDNEPALVLSTRLFSETPAPSKMFVKIRIKGSSVATYPSQIQGNITLSLMYGEQWGKTMGETCGQLEQSLLSNGLPGVFNRCIGILQGN</sequence>
<dbReference type="SMART" id="SM00787">
    <property type="entry name" value="Spc7"/>
    <property type="match status" value="1"/>
</dbReference>
<evidence type="ECO:0000256" key="1">
    <source>
        <dbReference type="SAM" id="Coils"/>
    </source>
</evidence>
<name>A0A642V8V0_9ASCO</name>
<keyword evidence="1" id="KW-0175">Coiled coil</keyword>
<dbReference type="PANTHER" id="PTHR28260">
    <property type="entry name" value="SPINDLE POLE BODY COMPONENT SPC105"/>
    <property type="match status" value="1"/>
</dbReference>
<dbReference type="GO" id="GO:0034501">
    <property type="term" value="P:protein localization to kinetochore"/>
    <property type="evidence" value="ECO:0007669"/>
    <property type="project" value="TreeGrafter"/>
</dbReference>
<dbReference type="AlphaFoldDB" id="A0A642V8V0"/>
<feature type="region of interest" description="Disordered" evidence="2">
    <location>
        <begin position="258"/>
        <end position="470"/>
    </location>
</feature>
<proteinExistence type="predicted"/>
<evidence type="ECO:0000313" key="4">
    <source>
        <dbReference type="EMBL" id="KAA8916129.1"/>
    </source>
</evidence>
<evidence type="ECO:0000256" key="2">
    <source>
        <dbReference type="SAM" id="MobiDB-lite"/>
    </source>
</evidence>
<evidence type="ECO:0000259" key="3">
    <source>
        <dbReference type="SMART" id="SM00787"/>
    </source>
</evidence>
<feature type="region of interest" description="Disordered" evidence="2">
    <location>
        <begin position="486"/>
        <end position="512"/>
    </location>
</feature>
<dbReference type="GO" id="GO:1990758">
    <property type="term" value="P:mitotic sister chromatid biorientation"/>
    <property type="evidence" value="ECO:0007669"/>
    <property type="project" value="TreeGrafter"/>
</dbReference>
<keyword evidence="5" id="KW-1185">Reference proteome</keyword>
<feature type="domain" description="Spc7 kinetochore protein" evidence="3">
    <location>
        <begin position="522"/>
        <end position="832"/>
    </location>
</feature>
<evidence type="ECO:0000313" key="5">
    <source>
        <dbReference type="Proteomes" id="UP000761534"/>
    </source>
</evidence>
<feature type="compositionally biased region" description="Acidic residues" evidence="2">
    <location>
        <begin position="192"/>
        <end position="203"/>
    </location>
</feature>
<dbReference type="Pfam" id="PF08317">
    <property type="entry name" value="Spc7"/>
    <property type="match status" value="1"/>
</dbReference>
<gene>
    <name evidence="4" type="ORF">TRICI_001713</name>
</gene>
<dbReference type="Pfam" id="PF15402">
    <property type="entry name" value="MELT_2"/>
    <property type="match status" value="10"/>
</dbReference>
<organism evidence="4 5">
    <name type="scientific">Trichomonascus ciferrii</name>
    <dbReference type="NCBI Taxonomy" id="44093"/>
    <lineage>
        <taxon>Eukaryota</taxon>
        <taxon>Fungi</taxon>
        <taxon>Dikarya</taxon>
        <taxon>Ascomycota</taxon>
        <taxon>Saccharomycotina</taxon>
        <taxon>Dipodascomycetes</taxon>
        <taxon>Dipodascales</taxon>
        <taxon>Trichomonascaceae</taxon>
        <taxon>Trichomonascus</taxon>
        <taxon>Trichomonascus ciferrii complex</taxon>
    </lineage>
</organism>
<feature type="region of interest" description="Disordered" evidence="2">
    <location>
        <begin position="1"/>
        <end position="119"/>
    </location>
</feature>